<keyword evidence="4" id="KW-0378">Hydrolase</keyword>
<dbReference type="Gene3D" id="3.40.190.90">
    <property type="match status" value="1"/>
</dbReference>
<evidence type="ECO:0000256" key="8">
    <source>
        <dbReference type="PIRSR" id="PIRSR004532-1"/>
    </source>
</evidence>
<dbReference type="GO" id="GO:0006094">
    <property type="term" value="P:gluconeogenesis"/>
    <property type="evidence" value="ECO:0007669"/>
    <property type="project" value="InterPro"/>
</dbReference>
<dbReference type="Proteomes" id="UP000075799">
    <property type="component" value="Unassembled WGS sequence"/>
</dbReference>
<dbReference type="GO" id="GO:0030388">
    <property type="term" value="P:fructose 1,6-bisphosphate metabolic process"/>
    <property type="evidence" value="ECO:0007669"/>
    <property type="project" value="TreeGrafter"/>
</dbReference>
<protein>
    <recommendedName>
        <fullName evidence="7">Fructose-1,6-bisphosphatase</fullName>
    </recommendedName>
</protein>
<dbReference type="PANTHER" id="PTHR30447:SF0">
    <property type="entry name" value="FRUCTOSE-1,6-BISPHOSPHATASE 1 CLASS 2-RELATED"/>
    <property type="match status" value="1"/>
</dbReference>
<dbReference type="FunFam" id="3.40.190.90:FF:000001">
    <property type="entry name" value="Fructose-1,6-bisphosphatase"/>
    <property type="match status" value="1"/>
</dbReference>
<evidence type="ECO:0000256" key="4">
    <source>
        <dbReference type="ARBA" id="ARBA00022801"/>
    </source>
</evidence>
<dbReference type="NCBIfam" id="TIGR00330">
    <property type="entry name" value="glpX"/>
    <property type="match status" value="1"/>
</dbReference>
<feature type="binding site" evidence="8">
    <location>
        <position position="215"/>
    </location>
    <ligand>
        <name>Mn(2+)</name>
        <dbReference type="ChEBI" id="CHEBI:29035"/>
        <label>2</label>
    </ligand>
</feature>
<proteinExistence type="inferred from homology"/>
<evidence type="ECO:0000256" key="6">
    <source>
        <dbReference type="ARBA" id="ARBA00023277"/>
    </source>
</evidence>
<evidence type="ECO:0000256" key="1">
    <source>
        <dbReference type="ARBA" id="ARBA00001273"/>
    </source>
</evidence>
<evidence type="ECO:0000256" key="2">
    <source>
        <dbReference type="ARBA" id="ARBA00008989"/>
    </source>
</evidence>
<dbReference type="GO" id="GO:0005829">
    <property type="term" value="C:cytosol"/>
    <property type="evidence" value="ECO:0007669"/>
    <property type="project" value="TreeGrafter"/>
</dbReference>
<dbReference type="Pfam" id="PF03320">
    <property type="entry name" value="FBPase_glpX"/>
    <property type="match status" value="1"/>
</dbReference>
<evidence type="ECO:0000256" key="3">
    <source>
        <dbReference type="ARBA" id="ARBA00022723"/>
    </source>
</evidence>
<dbReference type="PANTHER" id="PTHR30447">
    <property type="entry name" value="FRUCTOSE-1,6-BISPHOSPHATASE CLASS 2"/>
    <property type="match status" value="1"/>
</dbReference>
<feature type="binding site" evidence="8">
    <location>
        <position position="33"/>
    </location>
    <ligand>
        <name>Mn(2+)</name>
        <dbReference type="ChEBI" id="CHEBI:29035"/>
        <label>1</label>
    </ligand>
</feature>
<gene>
    <name evidence="10" type="ORF">AZI87_12430</name>
</gene>
<reference evidence="10 11" key="1">
    <citation type="submission" date="2016-03" db="EMBL/GenBank/DDBJ databases">
        <authorList>
            <person name="Ploux O."/>
        </authorList>
    </citation>
    <scope>NUCLEOTIDE SEQUENCE [LARGE SCALE GENOMIC DNA]</scope>
    <source>
        <strain evidence="10 11">EC13</strain>
    </source>
</reference>
<feature type="binding site" evidence="8">
    <location>
        <position position="90"/>
    </location>
    <ligand>
        <name>Mn(2+)</name>
        <dbReference type="ChEBI" id="CHEBI:29035"/>
        <label>2</label>
    </ligand>
</feature>
<dbReference type="InterPro" id="IPR004464">
    <property type="entry name" value="FBPase_class-2/SBPase"/>
</dbReference>
<evidence type="ECO:0000313" key="10">
    <source>
        <dbReference type="EMBL" id="KYG65352.1"/>
    </source>
</evidence>
<dbReference type="SUPFAM" id="SSF56655">
    <property type="entry name" value="Carbohydrate phosphatase"/>
    <property type="match status" value="1"/>
</dbReference>
<feature type="binding site" evidence="9">
    <location>
        <begin position="188"/>
        <end position="190"/>
    </location>
    <ligand>
        <name>substrate</name>
    </ligand>
</feature>
<comment type="cofactor">
    <cofactor evidence="8">
        <name>Mn(2+)</name>
        <dbReference type="ChEBI" id="CHEBI:29035"/>
    </cofactor>
</comment>
<accession>A0A162G9F1</accession>
<evidence type="ECO:0000313" key="11">
    <source>
        <dbReference type="Proteomes" id="UP000075799"/>
    </source>
</evidence>
<dbReference type="GO" id="GO:0046872">
    <property type="term" value="F:metal ion binding"/>
    <property type="evidence" value="ECO:0007669"/>
    <property type="project" value="UniProtKB-KW"/>
</dbReference>
<dbReference type="RefSeq" id="WP_063207546.1">
    <property type="nucleotide sequence ID" value="NZ_LUKD01000005.1"/>
</dbReference>
<feature type="binding site" evidence="9">
    <location>
        <position position="121"/>
    </location>
    <ligand>
        <name>substrate</name>
    </ligand>
</feature>
<dbReference type="Gene3D" id="3.30.540.10">
    <property type="entry name" value="Fructose-1,6-Bisphosphatase, subunit A, domain 1"/>
    <property type="match status" value="1"/>
</dbReference>
<comment type="caution">
    <text evidence="10">The sequence shown here is derived from an EMBL/GenBank/DDBJ whole genome shotgun (WGS) entry which is preliminary data.</text>
</comment>
<keyword evidence="3 8" id="KW-0479">Metal-binding</keyword>
<name>A0A162G9F1_BDEBC</name>
<dbReference type="EMBL" id="LUKD01000005">
    <property type="protein sequence ID" value="KYG65352.1"/>
    <property type="molecule type" value="Genomic_DNA"/>
</dbReference>
<feature type="binding site" evidence="8">
    <location>
        <position position="87"/>
    </location>
    <ligand>
        <name>Mn(2+)</name>
        <dbReference type="ChEBI" id="CHEBI:29035"/>
        <label>2</label>
    </ligand>
</feature>
<dbReference type="PIRSF" id="PIRSF004532">
    <property type="entry name" value="GlpX"/>
    <property type="match status" value="1"/>
</dbReference>
<feature type="binding site" evidence="9">
    <location>
        <begin position="166"/>
        <end position="168"/>
    </location>
    <ligand>
        <name>substrate</name>
    </ligand>
</feature>
<feature type="binding site" evidence="9">
    <location>
        <begin position="90"/>
        <end position="92"/>
    </location>
    <ligand>
        <name>substrate</name>
    </ligand>
</feature>
<feature type="binding site" evidence="9">
    <location>
        <position position="212"/>
    </location>
    <ligand>
        <name>substrate</name>
    </ligand>
</feature>
<dbReference type="GO" id="GO:0042132">
    <property type="term" value="F:fructose 1,6-bisphosphate 1-phosphatase activity"/>
    <property type="evidence" value="ECO:0007669"/>
    <property type="project" value="UniProtKB-EC"/>
</dbReference>
<sequence>MDRNLALEFVRVTEAAALASATWVGRGEEKTADKAAVDAMRKAFDHIRMDGTVVIGEGERDEAPMLYIGEKVGHKTEDAPKLDIALDPLEGTTICATGGPGSISVIAVAEQGKFLHAPDTYMDKIACGPGAKGHIDIDKSATENIKAVAKALGKSVSEMTVVILNRPRHEKLIAEARATGARINLIGDGDVSAAVSTGWNDTGIDLLLGIGGAPEGVISAAAMQCLGGDFQGRLKFRNDEEKVRAKRMGVADLEKKFTIDELASGPVMFIATGVTDGSLLKGVRFMPGGQAKTHSIVMRSATGTIRNIEAHHVLNKKPQ</sequence>
<keyword evidence="6 7" id="KW-0119">Carbohydrate metabolism</keyword>
<organism evidence="10 11">
    <name type="scientific">Bdellovibrio bacteriovorus</name>
    <dbReference type="NCBI Taxonomy" id="959"/>
    <lineage>
        <taxon>Bacteria</taxon>
        <taxon>Pseudomonadati</taxon>
        <taxon>Bdellovibrionota</taxon>
        <taxon>Bdellovibrionia</taxon>
        <taxon>Bdellovibrionales</taxon>
        <taxon>Pseudobdellovibrionaceae</taxon>
        <taxon>Bdellovibrio</taxon>
    </lineage>
</organism>
<dbReference type="OrthoDB" id="5291030at2"/>
<evidence type="ECO:0000256" key="7">
    <source>
        <dbReference type="PIRNR" id="PIRNR004532"/>
    </source>
</evidence>
<evidence type="ECO:0000256" key="5">
    <source>
        <dbReference type="ARBA" id="ARBA00023211"/>
    </source>
</evidence>
<dbReference type="AlphaFoldDB" id="A0A162G9F1"/>
<comment type="similarity">
    <text evidence="2 7">Belongs to the FBPase class 2 family.</text>
</comment>
<feature type="binding site" evidence="8">
    <location>
        <position position="57"/>
    </location>
    <ligand>
        <name>Mn(2+)</name>
        <dbReference type="ChEBI" id="CHEBI:29035"/>
        <label>1</label>
    </ligand>
</feature>
<comment type="catalytic activity">
    <reaction evidence="1">
        <text>beta-D-fructose 1,6-bisphosphate + H2O = beta-D-fructose 6-phosphate + phosphate</text>
        <dbReference type="Rhea" id="RHEA:11064"/>
        <dbReference type="ChEBI" id="CHEBI:15377"/>
        <dbReference type="ChEBI" id="CHEBI:32966"/>
        <dbReference type="ChEBI" id="CHEBI:43474"/>
        <dbReference type="ChEBI" id="CHEBI:57634"/>
        <dbReference type="EC" id="3.1.3.11"/>
    </reaction>
</comment>
<keyword evidence="5 8" id="KW-0464">Manganese</keyword>
<dbReference type="GO" id="GO:0006071">
    <property type="term" value="P:glycerol metabolic process"/>
    <property type="evidence" value="ECO:0007669"/>
    <property type="project" value="InterPro"/>
</dbReference>
<dbReference type="CDD" id="cd01516">
    <property type="entry name" value="FBPase_glpX"/>
    <property type="match status" value="1"/>
</dbReference>
<evidence type="ECO:0000256" key="9">
    <source>
        <dbReference type="PIRSR" id="PIRSR004532-2"/>
    </source>
</evidence>